<keyword evidence="9" id="KW-1133">Transmembrane helix</keyword>
<dbReference type="PANTHER" id="PTHR24421:SF10">
    <property type="entry name" value="NITRATE_NITRITE SENSOR PROTEIN NARQ"/>
    <property type="match status" value="1"/>
</dbReference>
<evidence type="ECO:0000256" key="1">
    <source>
        <dbReference type="ARBA" id="ARBA00000085"/>
    </source>
</evidence>
<dbReference type="OrthoDB" id="199946at2"/>
<evidence type="ECO:0000259" key="10">
    <source>
        <dbReference type="PROSITE" id="PS50109"/>
    </source>
</evidence>
<dbReference type="InterPro" id="IPR050482">
    <property type="entry name" value="Sensor_HK_TwoCompSys"/>
</dbReference>
<keyword evidence="6 11" id="KW-0418">Kinase</keyword>
<evidence type="ECO:0000256" key="5">
    <source>
        <dbReference type="ARBA" id="ARBA00022741"/>
    </source>
</evidence>
<evidence type="ECO:0000256" key="2">
    <source>
        <dbReference type="ARBA" id="ARBA00012438"/>
    </source>
</evidence>
<dbReference type="SMART" id="SM00387">
    <property type="entry name" value="HATPase_c"/>
    <property type="match status" value="1"/>
</dbReference>
<keyword evidence="7" id="KW-0067">ATP-binding</keyword>
<feature type="transmembrane region" description="Helical" evidence="9">
    <location>
        <begin position="41"/>
        <end position="58"/>
    </location>
</feature>
<dbReference type="PROSITE" id="PS50109">
    <property type="entry name" value="HIS_KIN"/>
    <property type="match status" value="1"/>
</dbReference>
<evidence type="ECO:0000256" key="4">
    <source>
        <dbReference type="ARBA" id="ARBA00022679"/>
    </source>
</evidence>
<dbReference type="Pfam" id="PF07730">
    <property type="entry name" value="HisKA_3"/>
    <property type="match status" value="1"/>
</dbReference>
<dbReference type="GO" id="GO:0005524">
    <property type="term" value="F:ATP binding"/>
    <property type="evidence" value="ECO:0007669"/>
    <property type="project" value="UniProtKB-KW"/>
</dbReference>
<organism evidence="11 12">
    <name type="scientific">Scytonema millei VB511283</name>
    <dbReference type="NCBI Taxonomy" id="1245923"/>
    <lineage>
        <taxon>Bacteria</taxon>
        <taxon>Bacillati</taxon>
        <taxon>Cyanobacteriota</taxon>
        <taxon>Cyanophyceae</taxon>
        <taxon>Nostocales</taxon>
        <taxon>Scytonemataceae</taxon>
        <taxon>Scytonema</taxon>
    </lineage>
</organism>
<accession>A0A9X5E494</accession>
<feature type="transmembrane region" description="Helical" evidence="9">
    <location>
        <begin position="12"/>
        <end position="29"/>
    </location>
</feature>
<feature type="transmembrane region" description="Helical" evidence="9">
    <location>
        <begin position="96"/>
        <end position="126"/>
    </location>
</feature>
<dbReference type="PANTHER" id="PTHR24421">
    <property type="entry name" value="NITRATE/NITRITE SENSOR PROTEIN NARX-RELATED"/>
    <property type="match status" value="1"/>
</dbReference>
<dbReference type="CDD" id="cd16917">
    <property type="entry name" value="HATPase_UhpB-NarQ-NarX-like"/>
    <property type="match status" value="1"/>
</dbReference>
<dbReference type="Proteomes" id="UP000031532">
    <property type="component" value="Unassembled WGS sequence"/>
</dbReference>
<dbReference type="GO" id="GO:0046983">
    <property type="term" value="F:protein dimerization activity"/>
    <property type="evidence" value="ECO:0007669"/>
    <property type="project" value="InterPro"/>
</dbReference>
<evidence type="ECO:0000313" key="12">
    <source>
        <dbReference type="Proteomes" id="UP000031532"/>
    </source>
</evidence>
<comment type="catalytic activity">
    <reaction evidence="1">
        <text>ATP + protein L-histidine = ADP + protein N-phospho-L-histidine.</text>
        <dbReference type="EC" id="2.7.13.3"/>
    </reaction>
</comment>
<evidence type="ECO:0000313" key="11">
    <source>
        <dbReference type="EMBL" id="NHC34976.1"/>
    </source>
</evidence>
<keyword evidence="5" id="KW-0547">Nucleotide-binding</keyword>
<dbReference type="InterPro" id="IPR005467">
    <property type="entry name" value="His_kinase_dom"/>
</dbReference>
<gene>
    <name evidence="11" type="ORF">QH73_0009935</name>
</gene>
<keyword evidence="9" id="KW-0472">Membrane</keyword>
<dbReference type="SUPFAM" id="SSF55874">
    <property type="entry name" value="ATPase domain of HSP90 chaperone/DNA topoisomerase II/histidine kinase"/>
    <property type="match status" value="1"/>
</dbReference>
<dbReference type="GO" id="GO:0016020">
    <property type="term" value="C:membrane"/>
    <property type="evidence" value="ECO:0007669"/>
    <property type="project" value="InterPro"/>
</dbReference>
<keyword evidence="12" id="KW-1185">Reference proteome</keyword>
<sequence>MTRPIQPQNHPFPFLLYLEWALLAIAIWTELLPNPSLRFPRFPLLTLLSITGFGLMGLRLPTGKLIYKVIYTAFEIVLILFTSLTGSRAIRLFPFLYLLLVTRSCLIFELPGRLLITGLSFTFFLLTLQRRFHRIPAPPMAQERLRFFPFLLALLFGLVLIFVLLLMNAVLAERQSREKLAIANEQLRKYALRIEDQATLQERSRIAREIHDSLGHSLTALNLQLETALKLWLSDSTRAYTFLTQAKKLGSQALQDVRQSVSALRDPLLGRSLEQAIASLAEDFGRSTGIIPLCQIQLVDSITIEVSTAIYRIVQEALTNISRYALATEVKIELQVTKNHLKLTIADNGKGFQLSQNTTGFGLQSMRDRAQVLGGELNINTAPNSGCTIVADIPLHR</sequence>
<dbReference type="Gene3D" id="3.30.565.10">
    <property type="entry name" value="Histidine kinase-like ATPase, C-terminal domain"/>
    <property type="match status" value="1"/>
</dbReference>
<evidence type="ECO:0000256" key="9">
    <source>
        <dbReference type="SAM" id="Phobius"/>
    </source>
</evidence>
<feature type="transmembrane region" description="Helical" evidence="9">
    <location>
        <begin position="65"/>
        <end position="84"/>
    </location>
</feature>
<keyword evidence="3" id="KW-0597">Phosphoprotein</keyword>
<feature type="transmembrane region" description="Helical" evidence="9">
    <location>
        <begin position="147"/>
        <end position="171"/>
    </location>
</feature>
<dbReference type="InterPro" id="IPR003594">
    <property type="entry name" value="HATPase_dom"/>
</dbReference>
<feature type="domain" description="Histidine kinase" evidence="10">
    <location>
        <begin position="310"/>
        <end position="397"/>
    </location>
</feature>
<evidence type="ECO:0000256" key="3">
    <source>
        <dbReference type="ARBA" id="ARBA00022553"/>
    </source>
</evidence>
<protein>
    <recommendedName>
        <fullName evidence="2">histidine kinase</fullName>
        <ecNumber evidence="2">2.7.13.3</ecNumber>
    </recommendedName>
</protein>
<name>A0A9X5E494_9CYAN</name>
<dbReference type="GO" id="GO:0000155">
    <property type="term" value="F:phosphorelay sensor kinase activity"/>
    <property type="evidence" value="ECO:0007669"/>
    <property type="project" value="InterPro"/>
</dbReference>
<dbReference type="AlphaFoldDB" id="A0A9X5E494"/>
<dbReference type="RefSeq" id="WP_039716562.1">
    <property type="nucleotide sequence ID" value="NZ_JTJC03000002.1"/>
</dbReference>
<keyword evidence="4" id="KW-0808">Transferase</keyword>
<evidence type="ECO:0000256" key="7">
    <source>
        <dbReference type="ARBA" id="ARBA00022840"/>
    </source>
</evidence>
<evidence type="ECO:0000256" key="6">
    <source>
        <dbReference type="ARBA" id="ARBA00022777"/>
    </source>
</evidence>
<dbReference type="InterPro" id="IPR011712">
    <property type="entry name" value="Sig_transdc_His_kin_sub3_dim/P"/>
</dbReference>
<dbReference type="InterPro" id="IPR036890">
    <property type="entry name" value="HATPase_C_sf"/>
</dbReference>
<dbReference type="EMBL" id="JTJC03000002">
    <property type="protein sequence ID" value="NHC34976.1"/>
    <property type="molecule type" value="Genomic_DNA"/>
</dbReference>
<comment type="caution">
    <text evidence="11">The sequence shown here is derived from an EMBL/GenBank/DDBJ whole genome shotgun (WGS) entry which is preliminary data.</text>
</comment>
<dbReference type="Gene3D" id="1.20.5.1930">
    <property type="match status" value="1"/>
</dbReference>
<keyword evidence="9" id="KW-0812">Transmembrane</keyword>
<keyword evidence="8" id="KW-0902">Two-component regulatory system</keyword>
<dbReference type="EC" id="2.7.13.3" evidence="2"/>
<proteinExistence type="predicted"/>
<evidence type="ECO:0000256" key="8">
    <source>
        <dbReference type="ARBA" id="ARBA00023012"/>
    </source>
</evidence>
<dbReference type="Pfam" id="PF02518">
    <property type="entry name" value="HATPase_c"/>
    <property type="match status" value="1"/>
</dbReference>
<reference evidence="11 12" key="1">
    <citation type="journal article" date="2015" name="Genome Announc.">
        <title>Draft Genome Sequence of the Terrestrial Cyanobacterium Scytonema millei VB511283, Isolated from Eastern India.</title>
        <authorList>
            <person name="Sen D."/>
            <person name="Chandrababunaidu M.M."/>
            <person name="Singh D."/>
            <person name="Sanghi N."/>
            <person name="Ghorai A."/>
            <person name="Mishra G.P."/>
            <person name="Madduluri M."/>
            <person name="Adhikary S.P."/>
            <person name="Tripathy S."/>
        </authorList>
    </citation>
    <scope>NUCLEOTIDE SEQUENCE [LARGE SCALE GENOMIC DNA]</scope>
    <source>
        <strain evidence="11 12">VB511283</strain>
    </source>
</reference>